<evidence type="ECO:0000313" key="6">
    <source>
        <dbReference type="Proteomes" id="UP000494040"/>
    </source>
</evidence>
<dbReference type="GO" id="GO:0005737">
    <property type="term" value="C:cytoplasm"/>
    <property type="evidence" value="ECO:0007669"/>
    <property type="project" value="TreeGrafter"/>
</dbReference>
<name>A0A8I6RDX9_CIMLE</name>
<dbReference type="GO" id="GO:0005634">
    <property type="term" value="C:nucleus"/>
    <property type="evidence" value="ECO:0007669"/>
    <property type="project" value="UniProtKB-SubCell"/>
</dbReference>
<evidence type="ECO:0000256" key="4">
    <source>
        <dbReference type="ARBA" id="ARBA00023242"/>
    </source>
</evidence>
<reference evidence="5" key="1">
    <citation type="submission" date="2022-01" db="UniProtKB">
        <authorList>
            <consortium name="EnsemblMetazoa"/>
        </authorList>
    </citation>
    <scope>IDENTIFICATION</scope>
</reference>
<proteinExistence type="predicted"/>
<dbReference type="KEGG" id="clec:106663215"/>
<dbReference type="AlphaFoldDB" id="A0A8I6RDX9"/>
<dbReference type="Proteomes" id="UP000494040">
    <property type="component" value="Unassembled WGS sequence"/>
</dbReference>
<comment type="pathway">
    <text evidence="2">Protein modification; protein ubiquitination.</text>
</comment>
<dbReference type="OrthoDB" id="9991467at2759"/>
<dbReference type="SUPFAM" id="SSF81383">
    <property type="entry name" value="F-box domain"/>
    <property type="match status" value="1"/>
</dbReference>
<accession>A0A8I6RDX9</accession>
<dbReference type="InterPro" id="IPR040394">
    <property type="entry name" value="FBX25/32"/>
</dbReference>
<comment type="subcellular location">
    <subcellularLocation>
        <location evidence="1">Nucleus</location>
    </subcellularLocation>
</comment>
<dbReference type="GeneID" id="106663215"/>
<dbReference type="RefSeq" id="XP_014243369.1">
    <property type="nucleotide sequence ID" value="XM_014387883.2"/>
</dbReference>
<dbReference type="PANTHER" id="PTHR13123">
    <property type="entry name" value="LD30288P"/>
    <property type="match status" value="1"/>
</dbReference>
<dbReference type="GO" id="GO:0019005">
    <property type="term" value="C:SCF ubiquitin ligase complex"/>
    <property type="evidence" value="ECO:0007669"/>
    <property type="project" value="TreeGrafter"/>
</dbReference>
<protein>
    <recommendedName>
        <fullName evidence="7">F-box protein</fullName>
    </recommendedName>
</protein>
<dbReference type="EnsemblMetazoa" id="XM_014387883.2">
    <property type="protein sequence ID" value="XP_014243369.1"/>
    <property type="gene ID" value="LOC106663215"/>
</dbReference>
<keyword evidence="4" id="KW-0539">Nucleus</keyword>
<evidence type="ECO:0000313" key="5">
    <source>
        <dbReference type="EnsemblMetazoa" id="XP_014243369.1"/>
    </source>
</evidence>
<evidence type="ECO:0000256" key="2">
    <source>
        <dbReference type="ARBA" id="ARBA00004906"/>
    </source>
</evidence>
<dbReference type="UniPathway" id="UPA00143"/>
<evidence type="ECO:0000256" key="1">
    <source>
        <dbReference type="ARBA" id="ARBA00004123"/>
    </source>
</evidence>
<sequence>MPFISKDWRSPGELWVKTGEGWEKNKVLECSSYKCNEADSMAPIGKENIPPNLSGKESSMVQPYCRITKSSKEIAGFTGLGEALKRLDWRSAVRDRRRFNYICKLLDLLCSEKPLSDLSGGVQKVLFTMLEEVAQQVRESQENVAVLRKLISQLRGLVDIACWGRPLGSTQLWQHHLAAIHRITHISNNLMIQQPDSSPKMEELPEECVREVLLRLGDHKDLEACMEAWSLMGKLGNERRLWKELTAFHFNQSQIRNHIVHNQNGAVDWSATFNTLRRTYGLREDYAEMIKLCRHCRCLFWGSFGHPCIADDPSFSNRINNEIENQHVPIPPHTFLKFFSL</sequence>
<evidence type="ECO:0008006" key="7">
    <source>
        <dbReference type="Google" id="ProtNLM"/>
    </source>
</evidence>
<dbReference type="PANTHER" id="PTHR13123:SF7">
    <property type="entry name" value="LD30288P"/>
    <property type="match status" value="1"/>
</dbReference>
<evidence type="ECO:0000256" key="3">
    <source>
        <dbReference type="ARBA" id="ARBA00022786"/>
    </source>
</evidence>
<organism evidence="5 6">
    <name type="scientific">Cimex lectularius</name>
    <name type="common">Bed bug</name>
    <name type="synonym">Acanthia lectularia</name>
    <dbReference type="NCBI Taxonomy" id="79782"/>
    <lineage>
        <taxon>Eukaryota</taxon>
        <taxon>Metazoa</taxon>
        <taxon>Ecdysozoa</taxon>
        <taxon>Arthropoda</taxon>
        <taxon>Hexapoda</taxon>
        <taxon>Insecta</taxon>
        <taxon>Pterygota</taxon>
        <taxon>Neoptera</taxon>
        <taxon>Paraneoptera</taxon>
        <taxon>Hemiptera</taxon>
        <taxon>Heteroptera</taxon>
        <taxon>Panheteroptera</taxon>
        <taxon>Cimicomorpha</taxon>
        <taxon>Cimicidae</taxon>
        <taxon>Cimex</taxon>
    </lineage>
</organism>
<dbReference type="GO" id="GO:0016567">
    <property type="term" value="P:protein ubiquitination"/>
    <property type="evidence" value="ECO:0007669"/>
    <property type="project" value="UniProtKB-UniPathway"/>
</dbReference>
<keyword evidence="6" id="KW-1185">Reference proteome</keyword>
<dbReference type="InterPro" id="IPR036047">
    <property type="entry name" value="F-box-like_dom_sf"/>
</dbReference>
<dbReference type="OMA" id="AWDTMAK"/>
<keyword evidence="3" id="KW-0833">Ubl conjugation pathway</keyword>